<evidence type="ECO:0000256" key="3">
    <source>
        <dbReference type="ARBA" id="ARBA00019465"/>
    </source>
</evidence>
<evidence type="ECO:0000256" key="2">
    <source>
        <dbReference type="ARBA" id="ARBA00013014"/>
    </source>
</evidence>
<evidence type="ECO:0000256" key="4">
    <source>
        <dbReference type="ARBA" id="ARBA00022655"/>
    </source>
</evidence>
<evidence type="ECO:0000256" key="6">
    <source>
        <dbReference type="ARBA" id="ARBA00048793"/>
    </source>
</evidence>
<dbReference type="PANTHER" id="PTHR21708">
    <property type="entry name" value="PROBABLE 2-DEHYDROPANTOATE 2-REDUCTASE"/>
    <property type="match status" value="1"/>
</dbReference>
<dbReference type="InterPro" id="IPR013752">
    <property type="entry name" value="KPA_reductase"/>
</dbReference>
<name>S9RPH5_9RHOB</name>
<dbReference type="PANTHER" id="PTHR21708:SF26">
    <property type="entry name" value="2-DEHYDROPANTOATE 2-REDUCTASE"/>
    <property type="match status" value="1"/>
</dbReference>
<dbReference type="InterPro" id="IPR013332">
    <property type="entry name" value="KPR_N"/>
</dbReference>
<dbReference type="GO" id="GO:0005737">
    <property type="term" value="C:cytoplasm"/>
    <property type="evidence" value="ECO:0007669"/>
    <property type="project" value="TreeGrafter"/>
</dbReference>
<dbReference type="InterPro" id="IPR036291">
    <property type="entry name" value="NAD(P)-bd_dom_sf"/>
</dbReference>
<sequence length="321" mass="33481">MRVVVQGVGAIGGTVAAALALKGHEVLGIARGAQLETIRERGLTLRSPGGVQVAEFPCVADPSEVDWRPDDAVLLCMKTQHTAAALDQLVAAGVQDQPVFCVQNGVENERLALRRFANVHGVTVILPAEYLSPGEVAAFGAPCHGIFDIGRYPGGSDAADETLAGLLTDAGVQSFVMEDVMASKHGKLLMNLGNIVGAALGEAERADIVAALTEEGEAVLRACGIPYAAVDLSDPRREQYMQTQPVEGAARVGSSTAQSLVRGAGSVETDYLNGEIVLLGRQAGVPVPRNAWAMRLAARMLREGLAPGAVTRQEALDALGM</sequence>
<comment type="pathway">
    <text evidence="1">Cofactor biosynthesis; (R)-pantothenate biosynthesis; (R)-pantoate from 3-methyl-2-oxobutanoate: step 2/2.</text>
</comment>
<dbReference type="RefSeq" id="WP_020042422.1">
    <property type="nucleotide sequence ID" value="NZ_KE557286.1"/>
</dbReference>
<keyword evidence="10" id="KW-1185">Reference proteome</keyword>
<accession>S9RPH5</accession>
<keyword evidence="9" id="KW-0560">Oxidoreductase</keyword>
<dbReference type="HOGENOM" id="CLU_031468_1_0_5"/>
<dbReference type="SUPFAM" id="SSF51735">
    <property type="entry name" value="NAD(P)-binding Rossmann-fold domains"/>
    <property type="match status" value="1"/>
</dbReference>
<dbReference type="Pfam" id="PF02558">
    <property type="entry name" value="ApbA"/>
    <property type="match status" value="1"/>
</dbReference>
<dbReference type="OrthoDB" id="9796561at2"/>
<dbReference type="GO" id="GO:0015940">
    <property type="term" value="P:pantothenate biosynthetic process"/>
    <property type="evidence" value="ECO:0007669"/>
    <property type="project" value="UniProtKB-UniPathway"/>
</dbReference>
<dbReference type="eggNOG" id="COG1893">
    <property type="taxonomic scope" value="Bacteria"/>
</dbReference>
<dbReference type="UniPathway" id="UPA00028">
    <property type="reaction ID" value="UER00004"/>
</dbReference>
<dbReference type="SUPFAM" id="SSF48179">
    <property type="entry name" value="6-phosphogluconate dehydrogenase C-terminal domain-like"/>
    <property type="match status" value="1"/>
</dbReference>
<comment type="catalytic activity">
    <reaction evidence="6">
        <text>(R)-pantoate + NADP(+) = 2-dehydropantoate + NADPH + H(+)</text>
        <dbReference type="Rhea" id="RHEA:16233"/>
        <dbReference type="ChEBI" id="CHEBI:11561"/>
        <dbReference type="ChEBI" id="CHEBI:15378"/>
        <dbReference type="ChEBI" id="CHEBI:15980"/>
        <dbReference type="ChEBI" id="CHEBI:57783"/>
        <dbReference type="ChEBI" id="CHEBI:58349"/>
        <dbReference type="EC" id="1.1.1.169"/>
    </reaction>
</comment>
<feature type="domain" description="Ketopantoate reductase C-terminal" evidence="8">
    <location>
        <begin position="196"/>
        <end position="297"/>
    </location>
</feature>
<dbReference type="Gene3D" id="3.40.50.720">
    <property type="entry name" value="NAD(P)-binding Rossmann-like Domain"/>
    <property type="match status" value="1"/>
</dbReference>
<dbReference type="EC" id="1.1.1.169" evidence="2"/>
<dbReference type="STRING" id="1123237.Salmuc_02335"/>
<evidence type="ECO:0000256" key="1">
    <source>
        <dbReference type="ARBA" id="ARBA00004994"/>
    </source>
</evidence>
<dbReference type="InterPro" id="IPR051402">
    <property type="entry name" value="KPR-Related"/>
</dbReference>
<dbReference type="InterPro" id="IPR013328">
    <property type="entry name" value="6PGD_dom2"/>
</dbReference>
<dbReference type="EMBL" id="APVH01000064">
    <property type="protein sequence ID" value="EPX75939.1"/>
    <property type="molecule type" value="Genomic_DNA"/>
</dbReference>
<dbReference type="AlphaFoldDB" id="S9RPH5"/>
<evidence type="ECO:0000256" key="5">
    <source>
        <dbReference type="ARBA" id="ARBA00032024"/>
    </source>
</evidence>
<evidence type="ECO:0000313" key="9">
    <source>
        <dbReference type="EMBL" id="EPX75939.1"/>
    </source>
</evidence>
<proteinExistence type="predicted"/>
<organism evidence="9 10">
    <name type="scientific">Salipiger mucosus DSM 16094</name>
    <dbReference type="NCBI Taxonomy" id="1123237"/>
    <lineage>
        <taxon>Bacteria</taxon>
        <taxon>Pseudomonadati</taxon>
        <taxon>Pseudomonadota</taxon>
        <taxon>Alphaproteobacteria</taxon>
        <taxon>Rhodobacterales</taxon>
        <taxon>Roseobacteraceae</taxon>
        <taxon>Salipiger</taxon>
    </lineage>
</organism>
<dbReference type="GO" id="GO:0008677">
    <property type="term" value="F:2-dehydropantoate 2-reductase activity"/>
    <property type="evidence" value="ECO:0007669"/>
    <property type="project" value="UniProtKB-EC"/>
</dbReference>
<keyword evidence="4" id="KW-0566">Pantothenate biosynthesis</keyword>
<dbReference type="Pfam" id="PF08546">
    <property type="entry name" value="ApbA_C"/>
    <property type="match status" value="1"/>
</dbReference>
<gene>
    <name evidence="9" type="ORF">Salmuc_02335</name>
</gene>
<protein>
    <recommendedName>
        <fullName evidence="3">2-dehydropantoate 2-reductase</fullName>
        <ecNumber evidence="2">1.1.1.169</ecNumber>
    </recommendedName>
    <alternativeName>
        <fullName evidence="5">Ketopantoate reductase</fullName>
    </alternativeName>
</protein>
<evidence type="ECO:0000259" key="7">
    <source>
        <dbReference type="Pfam" id="PF02558"/>
    </source>
</evidence>
<dbReference type="Proteomes" id="UP000015347">
    <property type="component" value="Unassembled WGS sequence"/>
</dbReference>
<comment type="caution">
    <text evidence="9">The sequence shown here is derived from an EMBL/GenBank/DDBJ whole genome shotgun (WGS) entry which is preliminary data.</text>
</comment>
<evidence type="ECO:0000313" key="10">
    <source>
        <dbReference type="Proteomes" id="UP000015347"/>
    </source>
</evidence>
<feature type="domain" description="Ketopantoate reductase N-terminal" evidence="7">
    <location>
        <begin position="3"/>
        <end position="152"/>
    </location>
</feature>
<evidence type="ECO:0000259" key="8">
    <source>
        <dbReference type="Pfam" id="PF08546"/>
    </source>
</evidence>
<dbReference type="InterPro" id="IPR008927">
    <property type="entry name" value="6-PGluconate_DH-like_C_sf"/>
</dbReference>
<reference evidence="10" key="1">
    <citation type="journal article" date="2014" name="Stand. Genomic Sci.">
        <title>Genome sequence of the exopolysaccharide-producing Salipiger mucosus type strain (DSM 16094(T)), a moderately halophilic member of the Roseobacter clade.</title>
        <authorList>
            <person name="Riedel T."/>
            <person name="Spring S."/>
            <person name="Fiebig A."/>
            <person name="Petersen J."/>
            <person name="Kyrpides N.C."/>
            <person name="Goker M."/>
            <person name="Klenk H.P."/>
        </authorList>
    </citation>
    <scope>NUCLEOTIDE SEQUENCE [LARGE SCALE GENOMIC DNA]</scope>
    <source>
        <strain evidence="10">DSM 16094</strain>
    </source>
</reference>
<dbReference type="Gene3D" id="1.10.1040.10">
    <property type="entry name" value="N-(1-d-carboxylethyl)-l-norvaline Dehydrogenase, domain 2"/>
    <property type="match status" value="1"/>
</dbReference>